<name>M4ZNN7_9BRAD</name>
<dbReference type="HOGENOM" id="CLU_1308149_0_0_5"/>
<proteinExistence type="predicted"/>
<evidence type="ECO:0000313" key="2">
    <source>
        <dbReference type="Proteomes" id="UP000011841"/>
    </source>
</evidence>
<protein>
    <submittedName>
        <fullName evidence="1">ATP synthase beta subunit/transription termination factor rho</fullName>
    </submittedName>
</protein>
<sequence>MNPSQEISKRISESLSQDGFRQPSRGIYVKPWINAWRGWIGVDSGRYSLGPVVGVFNDEFLKASSEALKMSGAPWRYGKNGPPLIMINLQQLAEQDADNRARISWTYRGKALEPNVADDIVHCIRTCGYPYIQAHTNIEALWRAAVDKRRASPAFVMYVPIFLIKLGQLDTLRQFVAANREHPVSADLSVSYPQYVDAMLKMHGIAPLGS</sequence>
<evidence type="ECO:0000313" key="1">
    <source>
        <dbReference type="EMBL" id="BAM87840.1"/>
    </source>
</evidence>
<dbReference type="GeneID" id="301815755"/>
<dbReference type="PATRIC" id="fig|1245469.3.peg.1869"/>
<gene>
    <name evidence="1" type="ORF">S58_18330</name>
</gene>
<dbReference type="RefSeq" id="WP_015664968.1">
    <property type="nucleotide sequence ID" value="NC_020453.1"/>
</dbReference>
<reference evidence="1 2" key="1">
    <citation type="journal article" date="2013" name="Appl. Environ. Microbiol.">
        <title>Genome analysis suggests that the soil oligotrophic bacterium Agromonas oligotrophica (Bradyrhizobium oligotrophicum) is a nitrogen-fixing symbiont of Aeschynomene indica.</title>
        <authorList>
            <person name="Okubo T."/>
            <person name="Fukushima S."/>
            <person name="Itakura M."/>
            <person name="Oshima K."/>
            <person name="Longtonglang A."/>
            <person name="Teaumroong N."/>
            <person name="Mitsui H."/>
            <person name="Hattori M."/>
            <person name="Hattori R."/>
            <person name="Hattori T."/>
            <person name="Minamisawa K."/>
        </authorList>
    </citation>
    <scope>NUCLEOTIDE SEQUENCE [LARGE SCALE GENOMIC DNA]</scope>
    <source>
        <strain evidence="1 2">S58</strain>
    </source>
</reference>
<organism evidence="1 2">
    <name type="scientific">Bradyrhizobium oligotrophicum S58</name>
    <dbReference type="NCBI Taxonomy" id="1245469"/>
    <lineage>
        <taxon>Bacteria</taxon>
        <taxon>Pseudomonadati</taxon>
        <taxon>Pseudomonadota</taxon>
        <taxon>Alphaproteobacteria</taxon>
        <taxon>Hyphomicrobiales</taxon>
        <taxon>Nitrobacteraceae</taxon>
        <taxon>Bradyrhizobium</taxon>
    </lineage>
</organism>
<dbReference type="Proteomes" id="UP000011841">
    <property type="component" value="Chromosome"/>
</dbReference>
<dbReference type="AlphaFoldDB" id="M4ZNN7"/>
<accession>M4ZNN7</accession>
<dbReference type="KEGG" id="aol:S58_18330"/>
<keyword evidence="2" id="KW-1185">Reference proteome</keyword>
<dbReference type="STRING" id="1245469.S58_18330"/>
<dbReference type="EMBL" id="AP012603">
    <property type="protein sequence ID" value="BAM87840.1"/>
    <property type="molecule type" value="Genomic_DNA"/>
</dbReference>